<keyword evidence="5" id="KW-1185">Reference proteome</keyword>
<dbReference type="InterPro" id="IPR020843">
    <property type="entry name" value="ER"/>
</dbReference>
<evidence type="ECO:0000256" key="2">
    <source>
        <dbReference type="ARBA" id="ARBA00023002"/>
    </source>
</evidence>
<dbReference type="InterPro" id="IPR013154">
    <property type="entry name" value="ADH-like_N"/>
</dbReference>
<dbReference type="Gene3D" id="3.90.180.10">
    <property type="entry name" value="Medium-chain alcohol dehydrogenases, catalytic domain"/>
    <property type="match status" value="1"/>
</dbReference>
<evidence type="ECO:0000313" key="4">
    <source>
        <dbReference type="EMBL" id="QEX24658.1"/>
    </source>
</evidence>
<dbReference type="PANTHER" id="PTHR48106">
    <property type="entry name" value="QUINONE OXIDOREDUCTASE PIG3-RELATED"/>
    <property type="match status" value="1"/>
</dbReference>
<dbReference type="InterPro" id="IPR013149">
    <property type="entry name" value="ADH-like_C"/>
</dbReference>
<dbReference type="SMART" id="SM00829">
    <property type="entry name" value="PKS_ER"/>
    <property type="match status" value="1"/>
</dbReference>
<dbReference type="FunFam" id="3.40.50.720:FF:000053">
    <property type="entry name" value="Quinone oxidoreductase 1"/>
    <property type="match status" value="1"/>
</dbReference>
<dbReference type="GO" id="GO:0070402">
    <property type="term" value="F:NADPH binding"/>
    <property type="evidence" value="ECO:0007669"/>
    <property type="project" value="TreeGrafter"/>
</dbReference>
<dbReference type="GO" id="GO:0005829">
    <property type="term" value="C:cytosol"/>
    <property type="evidence" value="ECO:0007669"/>
    <property type="project" value="TreeGrafter"/>
</dbReference>
<dbReference type="Pfam" id="PF08240">
    <property type="entry name" value="ADH_N"/>
    <property type="match status" value="1"/>
</dbReference>
<protein>
    <submittedName>
        <fullName evidence="4">Quinone oxidoreductase</fullName>
    </submittedName>
</protein>
<evidence type="ECO:0000256" key="1">
    <source>
        <dbReference type="ARBA" id="ARBA00022857"/>
    </source>
</evidence>
<dbReference type="EMBL" id="CP042582">
    <property type="protein sequence ID" value="QEX24658.1"/>
    <property type="molecule type" value="Genomic_DNA"/>
</dbReference>
<dbReference type="GO" id="GO:0035925">
    <property type="term" value="F:mRNA 3'-UTR AU-rich region binding"/>
    <property type="evidence" value="ECO:0007669"/>
    <property type="project" value="TreeGrafter"/>
</dbReference>
<dbReference type="KEGG" id="hadh:FRZ61_45990"/>
<dbReference type="InterPro" id="IPR047618">
    <property type="entry name" value="QOR-like"/>
</dbReference>
<proteinExistence type="predicted"/>
<reference evidence="4 5" key="1">
    <citation type="submission" date="2019-08" db="EMBL/GenBank/DDBJ databases">
        <title>Hyperibacter terrae gen. nov., sp. nov. and Hyperibacter viscosus sp. nov., two new members in the family Rhodospirillaceae isolated from the rhizosphere of Hypericum perforatum.</title>
        <authorList>
            <person name="Noviana Z."/>
        </authorList>
    </citation>
    <scope>NUCLEOTIDE SEQUENCE [LARGE SCALE GENOMIC DNA]</scope>
    <source>
        <strain evidence="4 5">R5959</strain>
    </source>
</reference>
<dbReference type="Pfam" id="PF00107">
    <property type="entry name" value="ADH_zinc_N"/>
    <property type="match status" value="1"/>
</dbReference>
<dbReference type="SUPFAM" id="SSF50129">
    <property type="entry name" value="GroES-like"/>
    <property type="match status" value="1"/>
</dbReference>
<dbReference type="SUPFAM" id="SSF51735">
    <property type="entry name" value="NAD(P)-binding Rossmann-fold domains"/>
    <property type="match status" value="1"/>
</dbReference>
<dbReference type="PANTHER" id="PTHR48106:SF13">
    <property type="entry name" value="QUINONE OXIDOREDUCTASE-RELATED"/>
    <property type="match status" value="1"/>
</dbReference>
<dbReference type="InterPro" id="IPR011032">
    <property type="entry name" value="GroES-like_sf"/>
</dbReference>
<dbReference type="InterPro" id="IPR036291">
    <property type="entry name" value="NAD(P)-bd_dom_sf"/>
</dbReference>
<dbReference type="CDD" id="cd05286">
    <property type="entry name" value="QOR2"/>
    <property type="match status" value="1"/>
</dbReference>
<dbReference type="GO" id="GO:0003960">
    <property type="term" value="F:quinone reductase (NADPH) activity"/>
    <property type="evidence" value="ECO:0007669"/>
    <property type="project" value="InterPro"/>
</dbReference>
<feature type="domain" description="Enoyl reductase (ER)" evidence="3">
    <location>
        <begin position="14"/>
        <end position="325"/>
    </location>
</feature>
<sequence>MSKMTGRFLVSKTGDPQVMQWVEEALPPPGPGEVQVRHEAIGVDFIDTQIRGGLLPFALPTGLGFGGAGVIEAVGAEVRNLAAGDRIAYTSLTPGSYSLARNLPAERIFRLPDQSLPADLAAAALFRGLTAWYLATRLRKIEPGDPVLVHAAAGGVGLILIQWLAHLGATVIGTVGHPEKVAALRDYGCAHPIPLGEDLVGRVKEITQGKGCAVVYDSVGRATFDRSLQCARRFGLVVSYGWSSGDVEPVALMTLRNGGSLFVTRPTVSHYTAEASAFQAGAAALFGLIGEGWLRIKVGHAYPLRDAARAHADLAGGRTTGSIILRP</sequence>
<keyword evidence="1" id="KW-0521">NADP</keyword>
<keyword evidence="2" id="KW-0560">Oxidoreductase</keyword>
<evidence type="ECO:0000259" key="3">
    <source>
        <dbReference type="SMART" id="SM00829"/>
    </source>
</evidence>
<gene>
    <name evidence="4" type="primary">qor</name>
    <name evidence="4" type="ORF">FRZ61_45990</name>
</gene>
<accession>A0A5J6N421</accession>
<dbReference type="Gene3D" id="3.40.50.720">
    <property type="entry name" value="NAD(P)-binding Rossmann-like Domain"/>
    <property type="match status" value="1"/>
</dbReference>
<evidence type="ECO:0000313" key="5">
    <source>
        <dbReference type="Proteomes" id="UP000325797"/>
    </source>
</evidence>
<dbReference type="Proteomes" id="UP000325797">
    <property type="component" value="Chromosome"/>
</dbReference>
<name>A0A5J6N421_9PROT</name>
<organism evidence="4 5">
    <name type="scientific">Hypericibacter adhaerens</name>
    <dbReference type="NCBI Taxonomy" id="2602016"/>
    <lineage>
        <taxon>Bacteria</taxon>
        <taxon>Pseudomonadati</taxon>
        <taxon>Pseudomonadota</taxon>
        <taxon>Alphaproteobacteria</taxon>
        <taxon>Rhodospirillales</taxon>
        <taxon>Dongiaceae</taxon>
        <taxon>Hypericibacter</taxon>
    </lineage>
</organism>
<dbReference type="AlphaFoldDB" id="A0A5J6N421"/>